<dbReference type="EMBL" id="GGEC01030808">
    <property type="protein sequence ID" value="MBX11292.1"/>
    <property type="molecule type" value="Transcribed_RNA"/>
</dbReference>
<accession>A0A2P2KZZ3</accession>
<protein>
    <submittedName>
        <fullName evidence="1">Uncharacterized protein</fullName>
    </submittedName>
</protein>
<evidence type="ECO:0000313" key="1">
    <source>
        <dbReference type="EMBL" id="MBX11292.1"/>
    </source>
</evidence>
<proteinExistence type="predicted"/>
<reference evidence="1" key="1">
    <citation type="submission" date="2018-02" db="EMBL/GenBank/DDBJ databases">
        <title>Rhizophora mucronata_Transcriptome.</title>
        <authorList>
            <person name="Meera S.P."/>
            <person name="Sreeshan A."/>
            <person name="Augustine A."/>
        </authorList>
    </citation>
    <scope>NUCLEOTIDE SEQUENCE</scope>
    <source>
        <tissue evidence="1">Leaf</tissue>
    </source>
</reference>
<sequence>MTLLHYIFRNLNGKITFSDIKKRDFTLRQHRQRK</sequence>
<name>A0A2P2KZZ3_RHIMU</name>
<dbReference type="AlphaFoldDB" id="A0A2P2KZZ3"/>
<organism evidence="1">
    <name type="scientific">Rhizophora mucronata</name>
    <name type="common">Asiatic mangrove</name>
    <dbReference type="NCBI Taxonomy" id="61149"/>
    <lineage>
        <taxon>Eukaryota</taxon>
        <taxon>Viridiplantae</taxon>
        <taxon>Streptophyta</taxon>
        <taxon>Embryophyta</taxon>
        <taxon>Tracheophyta</taxon>
        <taxon>Spermatophyta</taxon>
        <taxon>Magnoliopsida</taxon>
        <taxon>eudicotyledons</taxon>
        <taxon>Gunneridae</taxon>
        <taxon>Pentapetalae</taxon>
        <taxon>rosids</taxon>
        <taxon>fabids</taxon>
        <taxon>Malpighiales</taxon>
        <taxon>Rhizophoraceae</taxon>
        <taxon>Rhizophora</taxon>
    </lineage>
</organism>